<evidence type="ECO:0000313" key="2">
    <source>
        <dbReference type="Proteomes" id="UP000663866"/>
    </source>
</evidence>
<dbReference type="AlphaFoldDB" id="A0A820LN23"/>
<gene>
    <name evidence="1" type="ORF">OVN521_LOCUS33148</name>
</gene>
<reference evidence="1" key="1">
    <citation type="submission" date="2021-02" db="EMBL/GenBank/DDBJ databases">
        <authorList>
            <person name="Nowell W R."/>
        </authorList>
    </citation>
    <scope>NUCLEOTIDE SEQUENCE</scope>
</reference>
<dbReference type="EMBL" id="CAJOBG010031967">
    <property type="protein sequence ID" value="CAF4359699.1"/>
    <property type="molecule type" value="Genomic_DNA"/>
</dbReference>
<sequence length="411" mass="47567">MNTIRTEINQSFEQVEKHVESMKTIELKDFDELITALADLKQSVDKSFSRLISELNNMKRNVNDLPNKVSKLEVESEAVKTMSFISDLFKSVVSKLQLLMLEKNLSVTTLTKSRLEQVKRLFIDRNKEKHDEELRFIAEIIEKVSDEYQLKSLVTIDYLIKKKNRGEMVHYSRKIKEYALSTSSGDWNLMEFLSNQPELESHLFISESVSHLYLTSISYFFVQLGQPFLSDDNVLNFVSISQPTDEISLISGSILNRFCNDIIPKIHEKVKSLTLDSVSMESILRSGNYPNLTELKLFNFNNEIVSRYFIDDSFFGHICKQQITDLILIINENNTEITQQEYIANVYAIILRFFKNLKHLSFASSSANDYPSLSLYCLPRITFSSSTLTKLCIHVNDFYDVCDLLLRAIQK</sequence>
<comment type="caution">
    <text evidence="1">The sequence shown here is derived from an EMBL/GenBank/DDBJ whole genome shotgun (WGS) entry which is preliminary data.</text>
</comment>
<proteinExistence type="predicted"/>
<accession>A0A820LN23</accession>
<name>A0A820LN23_9BILA</name>
<evidence type="ECO:0000313" key="1">
    <source>
        <dbReference type="EMBL" id="CAF4359699.1"/>
    </source>
</evidence>
<protein>
    <submittedName>
        <fullName evidence="1">Uncharacterized protein</fullName>
    </submittedName>
</protein>
<dbReference type="Proteomes" id="UP000663866">
    <property type="component" value="Unassembled WGS sequence"/>
</dbReference>
<keyword evidence="2" id="KW-1185">Reference proteome</keyword>
<organism evidence="1 2">
    <name type="scientific">Rotaria magnacalcarata</name>
    <dbReference type="NCBI Taxonomy" id="392030"/>
    <lineage>
        <taxon>Eukaryota</taxon>
        <taxon>Metazoa</taxon>
        <taxon>Spiralia</taxon>
        <taxon>Gnathifera</taxon>
        <taxon>Rotifera</taxon>
        <taxon>Eurotatoria</taxon>
        <taxon>Bdelloidea</taxon>
        <taxon>Philodinida</taxon>
        <taxon>Philodinidae</taxon>
        <taxon>Rotaria</taxon>
    </lineage>
</organism>